<accession>A0ABP7R7M1</accession>
<keyword evidence="4" id="KW-1185">Reference proteome</keyword>
<dbReference type="EMBL" id="BAAAZC010000052">
    <property type="protein sequence ID" value="GAA3993737.1"/>
    <property type="molecule type" value="Genomic_DNA"/>
</dbReference>
<evidence type="ECO:0000313" key="4">
    <source>
        <dbReference type="Proteomes" id="UP001500742"/>
    </source>
</evidence>
<keyword evidence="1" id="KW-0808">Transferase</keyword>
<dbReference type="CDD" id="cd03809">
    <property type="entry name" value="GT4_MtfB-like"/>
    <property type="match status" value="1"/>
</dbReference>
<dbReference type="PANTHER" id="PTHR46401">
    <property type="entry name" value="GLYCOSYLTRANSFERASE WBBK-RELATED"/>
    <property type="match status" value="1"/>
</dbReference>
<name>A0ABP7R7M1_9SPHI</name>
<evidence type="ECO:0000259" key="2">
    <source>
        <dbReference type="Pfam" id="PF00534"/>
    </source>
</evidence>
<organism evidence="3 4">
    <name type="scientific">Mucilaginibacter dorajii</name>
    <dbReference type="NCBI Taxonomy" id="692994"/>
    <lineage>
        <taxon>Bacteria</taxon>
        <taxon>Pseudomonadati</taxon>
        <taxon>Bacteroidota</taxon>
        <taxon>Sphingobacteriia</taxon>
        <taxon>Sphingobacteriales</taxon>
        <taxon>Sphingobacteriaceae</taxon>
        <taxon>Mucilaginibacter</taxon>
    </lineage>
</organism>
<dbReference type="PANTHER" id="PTHR46401:SF2">
    <property type="entry name" value="GLYCOSYLTRANSFERASE WBBK-RELATED"/>
    <property type="match status" value="1"/>
</dbReference>
<sequence>MKVEGVYKIKLGIDAKWYFKGPPSGNMVVKNLVDEMIAGNHPHIELYLFITSNFKKQAVGQFPNNIKLIFLPAIPNLLNNVLLIPIYAGRYRLDAMLFQNFNSIWPKSLFKVVYIHDVLFLDHPQYYSGAELFYFRKMKGLAAKSDLIITISNTEKDRLIQNKVGSENKVSVIYHGVNNNFKKLSNYSAARVKAVVIKHHLPPKYLLCVGRVNIRKNISKLVSAIKLLDDKIIKLVIVGEQGNTAEALKIQIHTEGLRNRVVFTGHVPEEDLYVIYANATVFCFPSYAEGFGLPPLEAMQCGVPVIVSNRTAMPEICGNAATYINPDDTADIANKVNDLLNDIDLYKEKVIAGVKRAGEFTWLKSANGILKLISDACDN</sequence>
<proteinExistence type="predicted"/>
<feature type="domain" description="Glycosyl transferase family 1" evidence="2">
    <location>
        <begin position="202"/>
        <end position="346"/>
    </location>
</feature>
<reference evidence="4" key="1">
    <citation type="journal article" date="2019" name="Int. J. Syst. Evol. Microbiol.">
        <title>The Global Catalogue of Microorganisms (GCM) 10K type strain sequencing project: providing services to taxonomists for standard genome sequencing and annotation.</title>
        <authorList>
            <consortium name="The Broad Institute Genomics Platform"/>
            <consortium name="The Broad Institute Genome Sequencing Center for Infectious Disease"/>
            <person name="Wu L."/>
            <person name="Ma J."/>
        </authorList>
    </citation>
    <scope>NUCLEOTIDE SEQUENCE [LARGE SCALE GENOMIC DNA]</scope>
    <source>
        <strain evidence="4">JCM 16601</strain>
    </source>
</reference>
<dbReference type="Pfam" id="PF00534">
    <property type="entry name" value="Glycos_transf_1"/>
    <property type="match status" value="1"/>
</dbReference>
<dbReference type="RefSeq" id="WP_259096740.1">
    <property type="nucleotide sequence ID" value="NZ_BAAAZC010000052.1"/>
</dbReference>
<dbReference type="SUPFAM" id="SSF53756">
    <property type="entry name" value="UDP-Glycosyltransferase/glycogen phosphorylase"/>
    <property type="match status" value="1"/>
</dbReference>
<evidence type="ECO:0000313" key="3">
    <source>
        <dbReference type="EMBL" id="GAA3993737.1"/>
    </source>
</evidence>
<dbReference type="Proteomes" id="UP001500742">
    <property type="component" value="Unassembled WGS sequence"/>
</dbReference>
<protein>
    <recommendedName>
        <fullName evidence="2">Glycosyl transferase family 1 domain-containing protein</fullName>
    </recommendedName>
</protein>
<evidence type="ECO:0000256" key="1">
    <source>
        <dbReference type="ARBA" id="ARBA00022679"/>
    </source>
</evidence>
<gene>
    <name evidence="3" type="ORF">GCM10022210_54750</name>
</gene>
<dbReference type="Gene3D" id="3.40.50.2000">
    <property type="entry name" value="Glycogen Phosphorylase B"/>
    <property type="match status" value="2"/>
</dbReference>
<dbReference type="InterPro" id="IPR001296">
    <property type="entry name" value="Glyco_trans_1"/>
</dbReference>
<comment type="caution">
    <text evidence="3">The sequence shown here is derived from an EMBL/GenBank/DDBJ whole genome shotgun (WGS) entry which is preliminary data.</text>
</comment>